<dbReference type="Proteomes" id="UP001218218">
    <property type="component" value="Unassembled WGS sequence"/>
</dbReference>
<feature type="transmembrane region" description="Helical" evidence="2">
    <location>
        <begin position="42"/>
        <end position="62"/>
    </location>
</feature>
<evidence type="ECO:0000256" key="2">
    <source>
        <dbReference type="SAM" id="Phobius"/>
    </source>
</evidence>
<keyword evidence="2" id="KW-1133">Transmembrane helix</keyword>
<reference evidence="3" key="1">
    <citation type="submission" date="2023-03" db="EMBL/GenBank/DDBJ databases">
        <title>Massive genome expansion in bonnet fungi (Mycena s.s.) driven by repeated elements and novel gene families across ecological guilds.</title>
        <authorList>
            <consortium name="Lawrence Berkeley National Laboratory"/>
            <person name="Harder C.B."/>
            <person name="Miyauchi S."/>
            <person name="Viragh M."/>
            <person name="Kuo A."/>
            <person name="Thoen E."/>
            <person name="Andreopoulos B."/>
            <person name="Lu D."/>
            <person name="Skrede I."/>
            <person name="Drula E."/>
            <person name="Henrissat B."/>
            <person name="Morin E."/>
            <person name="Kohler A."/>
            <person name="Barry K."/>
            <person name="LaButti K."/>
            <person name="Morin E."/>
            <person name="Salamov A."/>
            <person name="Lipzen A."/>
            <person name="Mereny Z."/>
            <person name="Hegedus B."/>
            <person name="Baldrian P."/>
            <person name="Stursova M."/>
            <person name="Weitz H."/>
            <person name="Taylor A."/>
            <person name="Grigoriev I.V."/>
            <person name="Nagy L.G."/>
            <person name="Martin F."/>
            <person name="Kauserud H."/>
        </authorList>
    </citation>
    <scope>NUCLEOTIDE SEQUENCE</scope>
    <source>
        <strain evidence="3">CBHHK002</strain>
    </source>
</reference>
<accession>A0AAD6ZFG5</accession>
<feature type="compositionally biased region" description="Low complexity" evidence="1">
    <location>
        <begin position="1"/>
        <end position="32"/>
    </location>
</feature>
<name>A0AAD6ZFG5_9AGAR</name>
<keyword evidence="2" id="KW-0472">Membrane</keyword>
<organism evidence="3 4">
    <name type="scientific">Mycena albidolilacea</name>
    <dbReference type="NCBI Taxonomy" id="1033008"/>
    <lineage>
        <taxon>Eukaryota</taxon>
        <taxon>Fungi</taxon>
        <taxon>Dikarya</taxon>
        <taxon>Basidiomycota</taxon>
        <taxon>Agaricomycotina</taxon>
        <taxon>Agaricomycetes</taxon>
        <taxon>Agaricomycetidae</taxon>
        <taxon>Agaricales</taxon>
        <taxon>Marasmiineae</taxon>
        <taxon>Mycenaceae</taxon>
        <taxon>Mycena</taxon>
    </lineage>
</organism>
<evidence type="ECO:0000256" key="1">
    <source>
        <dbReference type="SAM" id="MobiDB-lite"/>
    </source>
</evidence>
<feature type="region of interest" description="Disordered" evidence="1">
    <location>
        <begin position="1"/>
        <end position="33"/>
    </location>
</feature>
<evidence type="ECO:0000313" key="4">
    <source>
        <dbReference type="Proteomes" id="UP001218218"/>
    </source>
</evidence>
<protein>
    <submittedName>
        <fullName evidence="3">Uncharacterized protein</fullName>
    </submittedName>
</protein>
<gene>
    <name evidence="3" type="ORF">DFH08DRAFT_789061</name>
</gene>
<dbReference type="AlphaFoldDB" id="A0AAD6ZFG5"/>
<evidence type="ECO:0000313" key="3">
    <source>
        <dbReference type="EMBL" id="KAJ7320858.1"/>
    </source>
</evidence>
<keyword evidence="4" id="KW-1185">Reference proteome</keyword>
<comment type="caution">
    <text evidence="3">The sequence shown here is derived from an EMBL/GenBank/DDBJ whole genome shotgun (WGS) entry which is preliminary data.</text>
</comment>
<dbReference type="EMBL" id="JARIHO010000053">
    <property type="protein sequence ID" value="KAJ7320858.1"/>
    <property type="molecule type" value="Genomic_DNA"/>
</dbReference>
<proteinExistence type="predicted"/>
<sequence length="211" mass="23112">MALQTHSSTPSSSTVTYSAASTTPTDSDPSDTGFSLSASPPLIIAFLAVGVFAISMVAFFGWRRITLGRTAWVTVPPDTVSIGETPTLWDVWSPREQPQAAVAGEWRNIQPLAATVWDESHAVRAPATNNAPRHHSLAAEAVAHLRRRYRRRSPEESELDPKLNHDAPVRLQIAVTIAMPCPDFAGNSELDDEPPLEYSIGLYEMPWKTTH</sequence>
<keyword evidence="2" id="KW-0812">Transmembrane</keyword>